<dbReference type="CDD" id="cd00082">
    <property type="entry name" value="HisKA"/>
    <property type="match status" value="1"/>
</dbReference>
<dbReference type="GO" id="GO:0000155">
    <property type="term" value="F:phosphorelay sensor kinase activity"/>
    <property type="evidence" value="ECO:0007669"/>
    <property type="project" value="InterPro"/>
</dbReference>
<dbReference type="InterPro" id="IPR003594">
    <property type="entry name" value="HATPase_dom"/>
</dbReference>
<dbReference type="SUPFAM" id="SSF52172">
    <property type="entry name" value="CheY-like"/>
    <property type="match status" value="1"/>
</dbReference>
<dbReference type="InterPro" id="IPR011044">
    <property type="entry name" value="Quino_amine_DH_bsu"/>
</dbReference>
<dbReference type="FunFam" id="3.30.565.10:FF:000010">
    <property type="entry name" value="Sensor histidine kinase RcsC"/>
    <property type="match status" value="1"/>
</dbReference>
<dbReference type="EC" id="2.7.13.3" evidence="2"/>
<keyword evidence="7" id="KW-0067">ATP-binding</keyword>
<dbReference type="PROSITE" id="PS50110">
    <property type="entry name" value="RESPONSE_REGULATORY"/>
    <property type="match status" value="1"/>
</dbReference>
<evidence type="ECO:0000256" key="5">
    <source>
        <dbReference type="ARBA" id="ARBA00022741"/>
    </source>
</evidence>
<keyword evidence="5" id="KW-0547">Nucleotide-binding</keyword>
<dbReference type="Proteomes" id="UP000295724">
    <property type="component" value="Unassembled WGS sequence"/>
</dbReference>
<evidence type="ECO:0000256" key="2">
    <source>
        <dbReference type="ARBA" id="ARBA00012438"/>
    </source>
</evidence>
<evidence type="ECO:0000256" key="3">
    <source>
        <dbReference type="ARBA" id="ARBA00022553"/>
    </source>
</evidence>
<dbReference type="SUPFAM" id="SSF47384">
    <property type="entry name" value="Homodimeric domain of signal transducing histidine kinase"/>
    <property type="match status" value="1"/>
</dbReference>
<dbReference type="PANTHER" id="PTHR45339:SF1">
    <property type="entry name" value="HYBRID SIGNAL TRANSDUCTION HISTIDINE KINASE J"/>
    <property type="match status" value="1"/>
</dbReference>
<dbReference type="InterPro" id="IPR003661">
    <property type="entry name" value="HisK_dim/P_dom"/>
</dbReference>
<accession>A0A4R6XY25</accession>
<sequence length="1458" mass="164855">MITFDEMTVTKVLWFKAKRMNETKKYMTVYKMDIFKLICLMALVLHVLTAGAQNDQFVNITQYDVYEGLAGNKVTQISQDDAGYMWFGTHSGLTRFDSQNLHNYKQDTLATNALPANEISLFHWVEDEMWISLNDVGLARFDKNKDTFSMVDETPGSPEGIQHSVVFAISSDDQNNVWVFQFDHGISVFERAQNSYSHYTPENASWLTSVRFFDAKKDPLGFIWVATLEGKILKIDPSKRHAETYLIEHDVEDLKTARMYGISIAPDGQVFASGYQGVYQYNTASNQFQQIISDQNIIDLMGERFTVRSLLSDSQGHLWLATRGALLLFKQHQLNQIRFLQKGKPVLDDFHVRMVFEDKENNIWLATDENGAIKLNSGWDDFNIYLPYLNNQLPNNRINVILSDHGSLEDTFWVANEGENNLMVYRYVKGRIMQSQVYDSQHNLPDVVLSMYQDSDFRLWITSLSGLYVFDRAKNQFMQIESDVIQGGVTGLFEAGNQLYFAVYGEKTLYSVDKTALIVTKHEQKMLSDVLSTTAQDSEGNYWLGGNRGLEIFSPEDLSFTLKIESDEGFNHILLEPENDLVWLISNGKLLQYELTEGHLIAKDTSLTNALISKEFVDAVHVFGDELWLGSNNGVIVVDKNTGGFVQKITVETNLPSNEILEIIELYDRSKMVFTDSGMAHLTQPLKHKPNGPSKLVMQQIRLNDDVVSGLTELAYNYGSLSFNYQLLSFTDPSLHQYQYRLNTESTWTHLQQQTHLIFNQLGAGNYDLEIRGRSGQAQWSDPLIVNFAVLAPPWKSHVAYLMYALTGLLLLILVMYLYRKRWQYTAKISQAKEKQSFAETQLSLTTSLVSSLAIDELLEKIKQEVKSNVKADQVEVCYWNSQSHYQIFSDNNLTVVEQNELGAKALTMYENQQDQMIESSENGHVLWVLFSHAKDRLGLVKLYRASKSFKQSDIALSLAYATQSSLALENARLFEEVNHLAEQANASNQAKSDFLAQVSHEVRTPMNGILGMNELLLDTDLNDEQRLYASAVAESGDHLLHIINDILDLSKIEAGELVLEHRLLNLQTLLDEVVKSFVCVSKNKKILFWFNYDPALEPMQMGDSVRLKQIMMNLLSNAFKFTPAGEVSIEMGYAAPEGLLQLTVTDSGIGIEPELLDKLFEPFTQADSSITRKYGGTGLGLSIVKRLTEKMGGYLAVNSKPNEGTAVSCFIPLVEAETKAEVPVANDRHLVKVLCHHTGIKNSLVNCLGTVGIQVVDVAENVHWDALFILDDESIDYTDEIAEANRNLIPVYLFKRAFQDHCHQSGTYRTIDLPFTFEAVKNLFRTKSQESTAEEKHSSQQSSLHLLVVEDNPINQQLLLELLEKEGHIVDIFDDANHALSGINNSHYDILLVDYHLPDMTGIEFIAACKNLDVEAKAIIMTADVSNELKQLCAESGVNHMITKPFKMAELKAIIGQ</sequence>
<dbReference type="SUPFAM" id="SSF63829">
    <property type="entry name" value="Calcium-dependent phosphotriesterase"/>
    <property type="match status" value="1"/>
</dbReference>
<dbReference type="SMART" id="SM00448">
    <property type="entry name" value="REC"/>
    <property type="match status" value="1"/>
</dbReference>
<dbReference type="InterPro" id="IPR036097">
    <property type="entry name" value="HisK_dim/P_sf"/>
</dbReference>
<evidence type="ECO:0000256" key="9">
    <source>
        <dbReference type="ARBA" id="ARBA00064003"/>
    </source>
</evidence>
<dbReference type="FunFam" id="1.10.287.130:FF:000002">
    <property type="entry name" value="Two-component osmosensing histidine kinase"/>
    <property type="match status" value="1"/>
</dbReference>
<dbReference type="SUPFAM" id="SSF55781">
    <property type="entry name" value="GAF domain-like"/>
    <property type="match status" value="1"/>
</dbReference>
<dbReference type="Gene3D" id="3.30.565.10">
    <property type="entry name" value="Histidine kinase-like ATPase, C-terminal domain"/>
    <property type="match status" value="1"/>
</dbReference>
<dbReference type="InterPro" id="IPR029016">
    <property type="entry name" value="GAF-like_dom_sf"/>
</dbReference>
<dbReference type="Gene3D" id="1.10.287.130">
    <property type="match status" value="1"/>
</dbReference>
<dbReference type="InterPro" id="IPR013783">
    <property type="entry name" value="Ig-like_fold"/>
</dbReference>
<dbReference type="OrthoDB" id="9797243at2"/>
<reference evidence="15 16" key="1">
    <citation type="submission" date="2019-03" db="EMBL/GenBank/DDBJ databases">
        <title>Genomic Encyclopedia of Type Strains, Phase IV (KMG-IV): sequencing the most valuable type-strain genomes for metagenomic binning, comparative biology and taxonomic classification.</title>
        <authorList>
            <person name="Goeker M."/>
        </authorList>
    </citation>
    <scope>NUCLEOTIDE SEQUENCE [LARGE SCALE GENOMIC DNA]</scope>
    <source>
        <strain evidence="15 16">DSM 25488</strain>
    </source>
</reference>
<evidence type="ECO:0000256" key="1">
    <source>
        <dbReference type="ARBA" id="ARBA00000085"/>
    </source>
</evidence>
<dbReference type="CDD" id="cd16922">
    <property type="entry name" value="HATPase_EvgS-ArcB-TorS-like"/>
    <property type="match status" value="1"/>
</dbReference>
<evidence type="ECO:0000256" key="4">
    <source>
        <dbReference type="ARBA" id="ARBA00022679"/>
    </source>
</evidence>
<evidence type="ECO:0000256" key="7">
    <source>
        <dbReference type="ARBA" id="ARBA00022840"/>
    </source>
</evidence>
<name>A0A4R6XY25_9GAMM</name>
<comment type="caution">
    <text evidence="15">The sequence shown here is derived from an EMBL/GenBank/DDBJ whole genome shotgun (WGS) entry which is preliminary data.</text>
</comment>
<dbReference type="Pfam" id="PF00512">
    <property type="entry name" value="HisKA"/>
    <property type="match status" value="1"/>
</dbReference>
<feature type="modified residue" description="4-aspartylphosphate" evidence="11">
    <location>
        <position position="1395"/>
    </location>
</feature>
<dbReference type="PROSITE" id="PS50109">
    <property type="entry name" value="HIS_KIN"/>
    <property type="match status" value="1"/>
</dbReference>
<dbReference type="Gene3D" id="3.40.50.2300">
    <property type="match status" value="1"/>
</dbReference>
<evidence type="ECO:0000256" key="8">
    <source>
        <dbReference type="ARBA" id="ARBA00023012"/>
    </source>
</evidence>
<dbReference type="SUPFAM" id="SSF50969">
    <property type="entry name" value="YVTN repeat-like/Quinoprotein amine dehydrogenase"/>
    <property type="match status" value="1"/>
</dbReference>
<dbReference type="GO" id="GO:0005524">
    <property type="term" value="F:ATP binding"/>
    <property type="evidence" value="ECO:0007669"/>
    <property type="project" value="UniProtKB-KW"/>
</dbReference>
<feature type="transmembrane region" description="Helical" evidence="12">
    <location>
        <begin position="801"/>
        <end position="819"/>
    </location>
</feature>
<dbReference type="EMBL" id="SNZB01000001">
    <property type="protein sequence ID" value="TDR23400.1"/>
    <property type="molecule type" value="Genomic_DNA"/>
</dbReference>
<evidence type="ECO:0000256" key="10">
    <source>
        <dbReference type="ARBA" id="ARBA00068150"/>
    </source>
</evidence>
<keyword evidence="3 11" id="KW-0597">Phosphoprotein</keyword>
<comment type="subunit">
    <text evidence="9">At low DSF concentrations, interacts with RpfF.</text>
</comment>
<dbReference type="Pfam" id="PF07494">
    <property type="entry name" value="Reg_prop"/>
    <property type="match status" value="1"/>
</dbReference>
<dbReference type="Pfam" id="PF02518">
    <property type="entry name" value="HATPase_c"/>
    <property type="match status" value="1"/>
</dbReference>
<evidence type="ECO:0000259" key="13">
    <source>
        <dbReference type="PROSITE" id="PS50109"/>
    </source>
</evidence>
<evidence type="ECO:0000256" key="6">
    <source>
        <dbReference type="ARBA" id="ARBA00022777"/>
    </source>
</evidence>
<dbReference type="InterPro" id="IPR001789">
    <property type="entry name" value="Sig_transdc_resp-reg_receiver"/>
</dbReference>
<keyword evidence="4" id="KW-0808">Transferase</keyword>
<dbReference type="Gene3D" id="2.60.40.10">
    <property type="entry name" value="Immunoglobulins"/>
    <property type="match status" value="1"/>
</dbReference>
<dbReference type="PRINTS" id="PR00344">
    <property type="entry name" value="BCTRLSENSOR"/>
</dbReference>
<keyword evidence="6 15" id="KW-0418">Kinase</keyword>
<dbReference type="PANTHER" id="PTHR45339">
    <property type="entry name" value="HYBRID SIGNAL TRANSDUCTION HISTIDINE KINASE J"/>
    <property type="match status" value="1"/>
</dbReference>
<evidence type="ECO:0000313" key="15">
    <source>
        <dbReference type="EMBL" id="TDR23400.1"/>
    </source>
</evidence>
<dbReference type="InterPro" id="IPR005467">
    <property type="entry name" value="His_kinase_dom"/>
</dbReference>
<evidence type="ECO:0000256" key="11">
    <source>
        <dbReference type="PROSITE-ProRule" id="PRU00169"/>
    </source>
</evidence>
<dbReference type="CDD" id="cd17546">
    <property type="entry name" value="REC_hyHK_CKI1_RcsC-like"/>
    <property type="match status" value="1"/>
</dbReference>
<dbReference type="Pfam" id="PF00072">
    <property type="entry name" value="Response_reg"/>
    <property type="match status" value="1"/>
</dbReference>
<keyword evidence="12" id="KW-1133">Transmembrane helix</keyword>
<dbReference type="InterPro" id="IPR011006">
    <property type="entry name" value="CheY-like_superfamily"/>
</dbReference>
<dbReference type="SMART" id="SM00387">
    <property type="entry name" value="HATPase_c"/>
    <property type="match status" value="1"/>
</dbReference>
<gene>
    <name evidence="15" type="ORF">C8D91_0261</name>
</gene>
<feature type="domain" description="Histidine kinase" evidence="13">
    <location>
        <begin position="998"/>
        <end position="1216"/>
    </location>
</feature>
<dbReference type="Gene3D" id="3.30.450.40">
    <property type="match status" value="1"/>
</dbReference>
<dbReference type="SMART" id="SM00388">
    <property type="entry name" value="HisKA"/>
    <property type="match status" value="1"/>
</dbReference>
<dbReference type="Gene3D" id="2.130.10.10">
    <property type="entry name" value="YVTN repeat-like/Quinoprotein amine dehydrogenase"/>
    <property type="match status" value="3"/>
</dbReference>
<evidence type="ECO:0000313" key="16">
    <source>
        <dbReference type="Proteomes" id="UP000295724"/>
    </source>
</evidence>
<dbReference type="InterPro" id="IPR011110">
    <property type="entry name" value="Reg_prop"/>
</dbReference>
<proteinExistence type="predicted"/>
<keyword evidence="12" id="KW-0812">Transmembrane</keyword>
<feature type="domain" description="Response regulatory" evidence="14">
    <location>
        <begin position="1346"/>
        <end position="1458"/>
    </location>
</feature>
<evidence type="ECO:0000256" key="12">
    <source>
        <dbReference type="SAM" id="Phobius"/>
    </source>
</evidence>
<organism evidence="15 16">
    <name type="scientific">Marinicella litoralis</name>
    <dbReference type="NCBI Taxonomy" id="644220"/>
    <lineage>
        <taxon>Bacteria</taxon>
        <taxon>Pseudomonadati</taxon>
        <taxon>Pseudomonadota</taxon>
        <taxon>Gammaproteobacteria</taxon>
        <taxon>Lysobacterales</taxon>
        <taxon>Marinicellaceae</taxon>
        <taxon>Marinicella</taxon>
    </lineage>
</organism>
<evidence type="ECO:0000259" key="14">
    <source>
        <dbReference type="PROSITE" id="PS50110"/>
    </source>
</evidence>
<dbReference type="SUPFAM" id="SSF55874">
    <property type="entry name" value="ATPase domain of HSP90 chaperone/DNA topoisomerase II/histidine kinase"/>
    <property type="match status" value="1"/>
</dbReference>
<protein>
    <recommendedName>
        <fullName evidence="10">Sensory/regulatory protein RpfC</fullName>
        <ecNumber evidence="2">2.7.13.3</ecNumber>
    </recommendedName>
</protein>
<dbReference type="InterPro" id="IPR015943">
    <property type="entry name" value="WD40/YVTN_repeat-like_dom_sf"/>
</dbReference>
<dbReference type="InterPro" id="IPR036890">
    <property type="entry name" value="HATPase_C_sf"/>
</dbReference>
<comment type="catalytic activity">
    <reaction evidence="1">
        <text>ATP + protein L-histidine = ADP + protein N-phospho-L-histidine.</text>
        <dbReference type="EC" id="2.7.13.3"/>
    </reaction>
</comment>
<keyword evidence="16" id="KW-1185">Reference proteome</keyword>
<keyword evidence="12" id="KW-0472">Membrane</keyword>
<dbReference type="InterPro" id="IPR004358">
    <property type="entry name" value="Sig_transdc_His_kin-like_C"/>
</dbReference>
<keyword evidence="8" id="KW-0902">Two-component regulatory system</keyword>